<feature type="domain" description="AdoMet activation" evidence="1">
    <location>
        <begin position="1"/>
        <end position="312"/>
    </location>
</feature>
<dbReference type="PROSITE" id="PS50974">
    <property type="entry name" value="ADOMET_ACTIVATION"/>
    <property type="match status" value="1"/>
</dbReference>
<dbReference type="SUPFAM" id="SSF56507">
    <property type="entry name" value="Methionine synthase activation domain-like"/>
    <property type="match status" value="1"/>
</dbReference>
<dbReference type="Pfam" id="PF02965">
    <property type="entry name" value="Met_synt_B12"/>
    <property type="match status" value="1"/>
</dbReference>
<evidence type="ECO:0000313" key="2">
    <source>
        <dbReference type="EMBL" id="MPM03078.1"/>
    </source>
</evidence>
<protein>
    <submittedName>
        <fullName evidence="2">Methionine synthase</fullName>
        <ecNumber evidence="2">2.1.1.13</ecNumber>
    </submittedName>
</protein>
<evidence type="ECO:0000259" key="1">
    <source>
        <dbReference type="PROSITE" id="PS50974"/>
    </source>
</evidence>
<gene>
    <name evidence="2" type="primary">metH_27</name>
    <name evidence="2" type="ORF">SDC9_49337</name>
</gene>
<accession>A0A644WHU7</accession>
<proteinExistence type="predicted"/>
<organism evidence="2">
    <name type="scientific">bioreactor metagenome</name>
    <dbReference type="NCBI Taxonomy" id="1076179"/>
    <lineage>
        <taxon>unclassified sequences</taxon>
        <taxon>metagenomes</taxon>
        <taxon>ecological metagenomes</taxon>
    </lineage>
</organism>
<comment type="caution">
    <text evidence="2">The sequence shown here is derived from an EMBL/GenBank/DDBJ whole genome shotgun (WGS) entry which is preliminary data.</text>
</comment>
<dbReference type="GO" id="GO:0008705">
    <property type="term" value="F:methionine synthase activity"/>
    <property type="evidence" value="ECO:0007669"/>
    <property type="project" value="UniProtKB-EC"/>
</dbReference>
<dbReference type="Gene3D" id="3.10.196.10">
    <property type="entry name" value="Vitamin B12-dependent methionine synthase, activation domain"/>
    <property type="match status" value="1"/>
</dbReference>
<dbReference type="PANTHER" id="PTHR45833">
    <property type="entry name" value="METHIONINE SYNTHASE"/>
    <property type="match status" value="1"/>
</dbReference>
<dbReference type="Gene3D" id="1.10.288.10">
    <property type="entry name" value="Cobalamin-dependent Methionine Synthase, domain 2"/>
    <property type="match status" value="1"/>
</dbReference>
<name>A0A644WHU7_9ZZZZ</name>
<dbReference type="PANTHER" id="PTHR45833:SF2">
    <property type="entry name" value="BIFUNCTIONAL HOMOCYSTEINE S-METHYLTRANSFERASE_5,10-METHYLENETETRAHYDROFOLATE REDUCTASE"/>
    <property type="match status" value="1"/>
</dbReference>
<keyword evidence="2" id="KW-0489">Methyltransferase</keyword>
<dbReference type="InterPro" id="IPR050554">
    <property type="entry name" value="Met_Synthase/Corrinoid"/>
</dbReference>
<dbReference type="GO" id="GO:0032259">
    <property type="term" value="P:methylation"/>
    <property type="evidence" value="ECO:0007669"/>
    <property type="project" value="UniProtKB-KW"/>
</dbReference>
<dbReference type="InterPro" id="IPR037010">
    <property type="entry name" value="VitB12-dep_Met_synth_activ_sf"/>
</dbReference>
<dbReference type="InterPro" id="IPR004223">
    <property type="entry name" value="VitB12-dep_Met_synth_activ_dom"/>
</dbReference>
<dbReference type="EMBL" id="VSSQ01000922">
    <property type="protein sequence ID" value="MPM03078.1"/>
    <property type="molecule type" value="Genomic_DNA"/>
</dbReference>
<keyword evidence="2" id="KW-0808">Transferase</keyword>
<dbReference type="AlphaFoldDB" id="A0A644WHU7"/>
<dbReference type="GO" id="GO:0005829">
    <property type="term" value="C:cytosol"/>
    <property type="evidence" value="ECO:0007669"/>
    <property type="project" value="TreeGrafter"/>
</dbReference>
<sequence length="312" mass="35951">MITNEKPQNTGLIQLQNIELSDIIPYIHWSFYFMAWRIPGKFEGIETACDCDSCKTGWLQKFSAKERPKAEEALKLFKDAQAMLREFRDKKVLKINASVGIYPAYAAQDDIVIIHNEKEYRIPTLRQQKPANDGFCYSLADFINPEGDYIGVFANTVLGVEEFADEYEKNDDVYSALIAKTLSDRIAEATAEWLHYKVRKEIWGYAPDEDENIEEMFKVHYRGIRPAVGYPSLPDQSIIFELDDLIKFDPTGIKLTENGAMYPTASVCGLYFAHPQSKYFMIGKIDEKQLIDYAERRNKSSEEMRKWLAANL</sequence>
<reference evidence="2" key="1">
    <citation type="submission" date="2019-08" db="EMBL/GenBank/DDBJ databases">
        <authorList>
            <person name="Kucharzyk K."/>
            <person name="Murdoch R.W."/>
            <person name="Higgins S."/>
            <person name="Loffler F."/>
        </authorList>
    </citation>
    <scope>NUCLEOTIDE SEQUENCE</scope>
</reference>
<dbReference type="EC" id="2.1.1.13" evidence="2"/>